<dbReference type="GO" id="GO:0005576">
    <property type="term" value="C:extracellular region"/>
    <property type="evidence" value="ECO:0007669"/>
    <property type="project" value="TreeGrafter"/>
</dbReference>
<keyword evidence="4" id="KW-1185">Reference proteome</keyword>
<evidence type="ECO:0000256" key="1">
    <source>
        <dbReference type="SAM" id="SignalP"/>
    </source>
</evidence>
<proteinExistence type="predicted"/>
<dbReference type="GO" id="GO:0004568">
    <property type="term" value="F:chitinase activity"/>
    <property type="evidence" value="ECO:0007669"/>
    <property type="project" value="TreeGrafter"/>
</dbReference>
<feature type="domain" description="GH18" evidence="2">
    <location>
        <begin position="26"/>
        <end position="130"/>
    </location>
</feature>
<evidence type="ECO:0000259" key="2">
    <source>
        <dbReference type="PROSITE" id="PS51910"/>
    </source>
</evidence>
<keyword evidence="1" id="KW-0732">Signal</keyword>
<evidence type="ECO:0000313" key="4">
    <source>
        <dbReference type="Proteomes" id="UP001231189"/>
    </source>
</evidence>
<gene>
    <name evidence="3" type="ORF">QYE76_056524</name>
</gene>
<organism evidence="3 4">
    <name type="scientific">Lolium multiflorum</name>
    <name type="common">Italian ryegrass</name>
    <name type="synonym">Lolium perenne subsp. multiflorum</name>
    <dbReference type="NCBI Taxonomy" id="4521"/>
    <lineage>
        <taxon>Eukaryota</taxon>
        <taxon>Viridiplantae</taxon>
        <taxon>Streptophyta</taxon>
        <taxon>Embryophyta</taxon>
        <taxon>Tracheophyta</taxon>
        <taxon>Spermatophyta</taxon>
        <taxon>Magnoliopsida</taxon>
        <taxon>Liliopsida</taxon>
        <taxon>Poales</taxon>
        <taxon>Poaceae</taxon>
        <taxon>BOP clade</taxon>
        <taxon>Pooideae</taxon>
        <taxon>Poodae</taxon>
        <taxon>Poeae</taxon>
        <taxon>Poeae Chloroplast Group 2 (Poeae type)</taxon>
        <taxon>Loliodinae</taxon>
        <taxon>Loliinae</taxon>
        <taxon>Lolium</taxon>
    </lineage>
</organism>
<dbReference type="PROSITE" id="PS51910">
    <property type="entry name" value="GH18_2"/>
    <property type="match status" value="1"/>
</dbReference>
<feature type="chain" id="PRO_5041903581" description="GH18 domain-containing protein" evidence="1">
    <location>
        <begin position="26"/>
        <end position="130"/>
    </location>
</feature>
<reference evidence="3" key="1">
    <citation type="submission" date="2023-07" db="EMBL/GenBank/DDBJ databases">
        <title>A chromosome-level genome assembly of Lolium multiflorum.</title>
        <authorList>
            <person name="Chen Y."/>
            <person name="Copetti D."/>
            <person name="Kolliker R."/>
            <person name="Studer B."/>
        </authorList>
    </citation>
    <scope>NUCLEOTIDE SEQUENCE</scope>
    <source>
        <strain evidence="3">02402/16</strain>
        <tissue evidence="3">Leaf</tissue>
    </source>
</reference>
<dbReference type="Gene3D" id="3.20.20.80">
    <property type="entry name" value="Glycosidases"/>
    <property type="match status" value="1"/>
</dbReference>
<protein>
    <recommendedName>
        <fullName evidence="2">GH18 domain-containing protein</fullName>
    </recommendedName>
</protein>
<sequence length="130" mass="13612">MASRARAPLQLIATLFVALLATCQAGSIAVYWGQNDGEASLAETCASGNYEFVIVAFLRKFGKGQNPQLDLASHCHPSSGGCRGQSKDINACQSRGVKVLLSIGGGDGGYGLSSPGDASQVAMYLWNNHY</sequence>
<accession>A0AAD8WQJ8</accession>
<name>A0AAD8WQJ8_LOLMU</name>
<feature type="signal peptide" evidence="1">
    <location>
        <begin position="1"/>
        <end position="25"/>
    </location>
</feature>
<dbReference type="Proteomes" id="UP001231189">
    <property type="component" value="Unassembled WGS sequence"/>
</dbReference>
<dbReference type="EMBL" id="JAUUTY010000003">
    <property type="protein sequence ID" value="KAK1668365.1"/>
    <property type="molecule type" value="Genomic_DNA"/>
</dbReference>
<dbReference type="PANTHER" id="PTHR45708:SF8">
    <property type="entry name" value="CHITINASE"/>
    <property type="match status" value="1"/>
</dbReference>
<dbReference type="InterPro" id="IPR017853">
    <property type="entry name" value="GH"/>
</dbReference>
<comment type="caution">
    <text evidence="3">The sequence shown here is derived from an EMBL/GenBank/DDBJ whole genome shotgun (WGS) entry which is preliminary data.</text>
</comment>
<dbReference type="AlphaFoldDB" id="A0AAD8WQJ8"/>
<dbReference type="SUPFAM" id="SSF51445">
    <property type="entry name" value="(Trans)glycosidases"/>
    <property type="match status" value="1"/>
</dbReference>
<dbReference type="GO" id="GO:0005975">
    <property type="term" value="P:carbohydrate metabolic process"/>
    <property type="evidence" value="ECO:0007669"/>
    <property type="project" value="InterPro"/>
</dbReference>
<dbReference type="InterPro" id="IPR050542">
    <property type="entry name" value="Glycosyl_Hydrlase18_Chitinase"/>
</dbReference>
<dbReference type="InterPro" id="IPR001223">
    <property type="entry name" value="Glyco_hydro18_cat"/>
</dbReference>
<dbReference type="PANTHER" id="PTHR45708">
    <property type="entry name" value="ENDOCHITINASE"/>
    <property type="match status" value="1"/>
</dbReference>
<evidence type="ECO:0000313" key="3">
    <source>
        <dbReference type="EMBL" id="KAK1668365.1"/>
    </source>
</evidence>